<dbReference type="InterPro" id="IPR027417">
    <property type="entry name" value="P-loop_NTPase"/>
</dbReference>
<accession>A0A840IU03</accession>
<gene>
    <name evidence="1" type="ORF">BJY18_002187</name>
</gene>
<evidence type="ECO:0000313" key="1">
    <source>
        <dbReference type="EMBL" id="MBB4684702.1"/>
    </source>
</evidence>
<dbReference type="Gene3D" id="3.40.50.300">
    <property type="entry name" value="P-loop containing nucleotide triphosphate hydrolases"/>
    <property type="match status" value="1"/>
</dbReference>
<sequence length="49" mass="5606">MPADRKWYRNWAVAELLAETLAEMDPRFPEPAYDVAEQRAALRSVGASR</sequence>
<protein>
    <submittedName>
        <fullName evidence="1">Uncharacterized protein</fullName>
    </submittedName>
</protein>
<proteinExistence type="predicted"/>
<dbReference type="EMBL" id="JACHMG010000001">
    <property type="protein sequence ID" value="MBB4684702.1"/>
    <property type="molecule type" value="Genomic_DNA"/>
</dbReference>
<keyword evidence="2" id="KW-1185">Reference proteome</keyword>
<comment type="caution">
    <text evidence="1">The sequence shown here is derived from an EMBL/GenBank/DDBJ whole genome shotgun (WGS) entry which is preliminary data.</text>
</comment>
<evidence type="ECO:0000313" key="2">
    <source>
        <dbReference type="Proteomes" id="UP000581769"/>
    </source>
</evidence>
<name>A0A840IU03_9PSEU</name>
<dbReference type="Proteomes" id="UP000581769">
    <property type="component" value="Unassembled WGS sequence"/>
</dbReference>
<reference evidence="1 2" key="1">
    <citation type="submission" date="2020-08" db="EMBL/GenBank/DDBJ databases">
        <title>Sequencing the genomes of 1000 actinobacteria strains.</title>
        <authorList>
            <person name="Klenk H.-P."/>
        </authorList>
    </citation>
    <scope>NUCLEOTIDE SEQUENCE [LARGE SCALE GENOMIC DNA]</scope>
    <source>
        <strain evidence="1 2">DSM 45859</strain>
    </source>
</reference>
<dbReference type="AlphaFoldDB" id="A0A840IU03"/>
<organism evidence="1 2">
    <name type="scientific">Amycolatopsis jiangsuensis</name>
    <dbReference type="NCBI Taxonomy" id="1181879"/>
    <lineage>
        <taxon>Bacteria</taxon>
        <taxon>Bacillati</taxon>
        <taxon>Actinomycetota</taxon>
        <taxon>Actinomycetes</taxon>
        <taxon>Pseudonocardiales</taxon>
        <taxon>Pseudonocardiaceae</taxon>
        <taxon>Amycolatopsis</taxon>
    </lineage>
</organism>